<feature type="short sequence motif" description="GXGXXG" evidence="2">
    <location>
        <begin position="14"/>
        <end position="19"/>
    </location>
</feature>
<keyword evidence="5" id="KW-1185">Reference proteome</keyword>
<dbReference type="AlphaFoldDB" id="A0A2S5DIK5"/>
<comment type="caution">
    <text evidence="4">The sequence shown here is derived from an EMBL/GenBank/DDBJ whole genome shotgun (WGS) entry which is preliminary data.</text>
</comment>
<evidence type="ECO:0000256" key="1">
    <source>
        <dbReference type="ARBA" id="ARBA00023098"/>
    </source>
</evidence>
<dbReference type="PANTHER" id="PTHR24138">
    <property type="entry name" value="INTRACELLLAR PHOSPHOLIPASE A FAMILY"/>
    <property type="match status" value="1"/>
</dbReference>
<feature type="active site" description="Proton acceptor" evidence="2">
    <location>
        <position position="190"/>
    </location>
</feature>
<feature type="short sequence motif" description="DGA/G" evidence="2">
    <location>
        <begin position="190"/>
        <end position="192"/>
    </location>
</feature>
<dbReference type="GO" id="GO:0016787">
    <property type="term" value="F:hydrolase activity"/>
    <property type="evidence" value="ECO:0007669"/>
    <property type="project" value="UniProtKB-UniRule"/>
</dbReference>
<proteinExistence type="predicted"/>
<evidence type="ECO:0000313" key="4">
    <source>
        <dbReference type="EMBL" id="POZ62874.1"/>
    </source>
</evidence>
<sequence length="329" mass="36003">MQLDNPYRILSLDGGGLRGIIPLVWLDRLDQAVPGWRDGIHMHAGTSTGALIALGLARGMTPRQLLERYLALGPRIFSRSAAWRLKTLDGLAGPRYDGAGREQACQDLLGEDALAALLRDEGRRGHVLVPAFNLDGDARLPQGKRRWKPKVFHNLPTRDGSDDGTELAWRVAMRTSAAPTYFAPFDGYADGGVFANNPAMCALAQTRDPRLLRPIAPGSVTMLSLGTGFNASHLDGGARRGYLQWGKVMVDLLMDGVNEVADFQARETLGEARYLRQSILLEKPMPLDGVERMDEMRRIGESADLDAAIRFVAGWKECVREDAPDTASA</sequence>
<evidence type="ECO:0000256" key="2">
    <source>
        <dbReference type="PROSITE-ProRule" id="PRU01161"/>
    </source>
</evidence>
<gene>
    <name evidence="4" type="ORF">C2I19_06260</name>
</gene>
<dbReference type="Gene3D" id="3.40.1090.10">
    <property type="entry name" value="Cytosolic phospholipase A2 catalytic domain"/>
    <property type="match status" value="1"/>
</dbReference>
<dbReference type="Pfam" id="PF01734">
    <property type="entry name" value="Patatin"/>
    <property type="match status" value="1"/>
</dbReference>
<keyword evidence="1 2" id="KW-0443">Lipid metabolism</keyword>
<dbReference type="Proteomes" id="UP000237082">
    <property type="component" value="Unassembled WGS sequence"/>
</dbReference>
<feature type="domain" description="PNPLA" evidence="3">
    <location>
        <begin position="10"/>
        <end position="203"/>
    </location>
</feature>
<reference evidence="5" key="1">
    <citation type="submission" date="2018-02" db="EMBL/GenBank/DDBJ databases">
        <authorList>
            <person name="O'Hara-Hanley K."/>
            <person name="Soby S."/>
        </authorList>
    </citation>
    <scope>NUCLEOTIDE SEQUENCE [LARGE SCALE GENOMIC DNA]</scope>
    <source>
        <strain evidence="5">MWU14-2602</strain>
    </source>
</reference>
<keyword evidence="2" id="KW-0378">Hydrolase</keyword>
<dbReference type="InterPro" id="IPR016035">
    <property type="entry name" value="Acyl_Trfase/lysoPLipase"/>
</dbReference>
<accession>A0A2S5DIK5</accession>
<dbReference type="EMBL" id="PQWB01000021">
    <property type="protein sequence ID" value="POZ62874.1"/>
    <property type="molecule type" value="Genomic_DNA"/>
</dbReference>
<dbReference type="GO" id="GO:0016042">
    <property type="term" value="P:lipid catabolic process"/>
    <property type="evidence" value="ECO:0007669"/>
    <property type="project" value="UniProtKB-UniRule"/>
</dbReference>
<dbReference type="PROSITE" id="PS51635">
    <property type="entry name" value="PNPLA"/>
    <property type="match status" value="1"/>
</dbReference>
<evidence type="ECO:0000313" key="5">
    <source>
        <dbReference type="Proteomes" id="UP000237082"/>
    </source>
</evidence>
<feature type="active site" description="Nucleophile" evidence="2">
    <location>
        <position position="47"/>
    </location>
</feature>
<feature type="short sequence motif" description="GXSXG" evidence="2">
    <location>
        <begin position="45"/>
        <end position="49"/>
    </location>
</feature>
<dbReference type="OrthoDB" id="9807112at2"/>
<protein>
    <recommendedName>
        <fullName evidence="3">PNPLA domain-containing protein</fullName>
    </recommendedName>
</protein>
<dbReference type="InterPro" id="IPR047156">
    <property type="entry name" value="Teg/CotR/CapV-like"/>
</dbReference>
<dbReference type="InterPro" id="IPR002641">
    <property type="entry name" value="PNPLA_dom"/>
</dbReference>
<dbReference type="RefSeq" id="WP_103901860.1">
    <property type="nucleotide sequence ID" value="NZ_PQWB01000021.1"/>
</dbReference>
<dbReference type="PANTHER" id="PTHR24138:SF10">
    <property type="entry name" value="PHOSPHOLIPASE A2"/>
    <property type="match status" value="1"/>
</dbReference>
<organism evidence="4 5">
    <name type="scientific">Chromobacterium alticapitis</name>
    <dbReference type="NCBI Taxonomy" id="2073169"/>
    <lineage>
        <taxon>Bacteria</taxon>
        <taxon>Pseudomonadati</taxon>
        <taxon>Pseudomonadota</taxon>
        <taxon>Betaproteobacteria</taxon>
        <taxon>Neisseriales</taxon>
        <taxon>Chromobacteriaceae</taxon>
        <taxon>Chromobacterium</taxon>
    </lineage>
</organism>
<evidence type="ECO:0000259" key="3">
    <source>
        <dbReference type="PROSITE" id="PS51635"/>
    </source>
</evidence>
<keyword evidence="2" id="KW-0442">Lipid degradation</keyword>
<dbReference type="SUPFAM" id="SSF52151">
    <property type="entry name" value="FabD/lysophospholipase-like"/>
    <property type="match status" value="1"/>
</dbReference>
<name>A0A2S5DIK5_9NEIS</name>